<dbReference type="AlphaFoldDB" id="A0A0D6M4U5"/>
<protein>
    <submittedName>
        <fullName evidence="1">Uncharacterized protein</fullName>
    </submittedName>
</protein>
<reference evidence="1 2" key="1">
    <citation type="submission" date="2013-05" db="EMBL/GenBank/DDBJ databases">
        <title>Draft genome of the parasitic nematode Anyclostoma ceylanicum.</title>
        <authorList>
            <person name="Mitreva M."/>
        </authorList>
    </citation>
    <scope>NUCLEOTIDE SEQUENCE [LARGE SCALE GENOMIC DNA]</scope>
</reference>
<organism evidence="1 2">
    <name type="scientific">Ancylostoma ceylanicum</name>
    <dbReference type="NCBI Taxonomy" id="53326"/>
    <lineage>
        <taxon>Eukaryota</taxon>
        <taxon>Metazoa</taxon>
        <taxon>Ecdysozoa</taxon>
        <taxon>Nematoda</taxon>
        <taxon>Chromadorea</taxon>
        <taxon>Rhabditida</taxon>
        <taxon>Rhabditina</taxon>
        <taxon>Rhabditomorpha</taxon>
        <taxon>Strongyloidea</taxon>
        <taxon>Ancylostomatidae</taxon>
        <taxon>Ancylostomatinae</taxon>
        <taxon>Ancylostoma</taxon>
    </lineage>
</organism>
<evidence type="ECO:0000313" key="2">
    <source>
        <dbReference type="Proteomes" id="UP000054495"/>
    </source>
</evidence>
<keyword evidence="2" id="KW-1185">Reference proteome</keyword>
<gene>
    <name evidence="1" type="ORF">ANCCEY_01799</name>
</gene>
<dbReference type="Proteomes" id="UP000054495">
    <property type="component" value="Unassembled WGS sequence"/>
</dbReference>
<accession>A0A0D6M4U5</accession>
<proteinExistence type="predicted"/>
<dbReference type="EMBL" id="KE124799">
    <property type="protein sequence ID" value="EPB79160.1"/>
    <property type="molecule type" value="Genomic_DNA"/>
</dbReference>
<name>A0A0D6M4U5_9BILA</name>
<evidence type="ECO:0000313" key="1">
    <source>
        <dbReference type="EMBL" id="EPB79160.1"/>
    </source>
</evidence>
<sequence length="60" mass="6816">MSHIFEGRLLIRLSDLFEIIAELGYPNQDSMRERSGSISSARAMLPLCPSLMPSQIFLFE</sequence>